<organism evidence="1">
    <name type="scientific">Gongylonema pulchrum</name>
    <dbReference type="NCBI Taxonomy" id="637853"/>
    <lineage>
        <taxon>Eukaryota</taxon>
        <taxon>Metazoa</taxon>
        <taxon>Ecdysozoa</taxon>
        <taxon>Nematoda</taxon>
        <taxon>Chromadorea</taxon>
        <taxon>Rhabditida</taxon>
        <taxon>Spirurina</taxon>
        <taxon>Spiruromorpha</taxon>
        <taxon>Spiruroidea</taxon>
        <taxon>Gongylonematidae</taxon>
        <taxon>Gongylonema</taxon>
    </lineage>
</organism>
<name>A0A183DMB5_9BILA</name>
<dbReference type="AlphaFoldDB" id="A0A183DMB5"/>
<proteinExistence type="predicted"/>
<dbReference type="WBParaSite" id="GPUH_0000986701-mRNA-1">
    <property type="protein sequence ID" value="GPUH_0000986701-mRNA-1"/>
    <property type="gene ID" value="GPUH_0000986701"/>
</dbReference>
<evidence type="ECO:0000313" key="1">
    <source>
        <dbReference type="WBParaSite" id="GPUH_0000986701-mRNA-1"/>
    </source>
</evidence>
<accession>A0A183DMB5</accession>
<protein>
    <submittedName>
        <fullName evidence="1">ABC transporter permease</fullName>
    </submittedName>
</protein>
<reference evidence="1" key="1">
    <citation type="submission" date="2016-06" db="UniProtKB">
        <authorList>
            <consortium name="WormBaseParasite"/>
        </authorList>
    </citation>
    <scope>IDENTIFICATION</scope>
</reference>
<sequence length="35" mass="3887">LGPIAIFVIDRIIGMRQQYKRLQILSGAVLPSGDF</sequence>